<dbReference type="Gene3D" id="3.10.129.10">
    <property type="entry name" value="Hotdog Thioesterase"/>
    <property type="match status" value="1"/>
</dbReference>
<dbReference type="RefSeq" id="WP_079492918.1">
    <property type="nucleotide sequence ID" value="NZ_FUZT01000007.1"/>
</dbReference>
<feature type="binding site" evidence="1">
    <location>
        <position position="66"/>
    </location>
    <ligand>
        <name>substrate</name>
    </ligand>
</feature>
<name>A0A1T5LQU2_9FIRM</name>
<evidence type="ECO:0000313" key="4">
    <source>
        <dbReference type="Proteomes" id="UP000190285"/>
    </source>
</evidence>
<dbReference type="STRING" id="36842.SAMN02194393_03199"/>
<sequence length="141" mass="15719">MLEVPNIKIGSNITIQRVVREQDTALNYGSGKLDKLFATPRLVALMIEASVKLVDSKLPEGFISVGKMTKVVHEQPTILGQTVSLKLEVKKFDGNNIIFEMIAYDEIGIIGKGTHERIIVNKKSLLRKANERAAKLENKDF</sequence>
<evidence type="ECO:0000313" key="3">
    <source>
        <dbReference type="EMBL" id="SKC77888.1"/>
    </source>
</evidence>
<dbReference type="SUPFAM" id="SSF54637">
    <property type="entry name" value="Thioesterase/thiol ester dehydrase-isomerase"/>
    <property type="match status" value="1"/>
</dbReference>
<protein>
    <submittedName>
        <fullName evidence="3">Predicted thioesterase</fullName>
    </submittedName>
</protein>
<dbReference type="InterPro" id="IPR025540">
    <property type="entry name" value="FlK"/>
</dbReference>
<keyword evidence="4" id="KW-1185">Reference proteome</keyword>
<proteinExistence type="predicted"/>
<dbReference type="Pfam" id="PF22636">
    <property type="entry name" value="FlK"/>
    <property type="match status" value="1"/>
</dbReference>
<dbReference type="AlphaFoldDB" id="A0A1T5LQU2"/>
<gene>
    <name evidence="3" type="ORF">SAMN02194393_03199</name>
</gene>
<feature type="binding site" evidence="1">
    <location>
        <position position="66"/>
    </location>
    <ligand>
        <name>CoA</name>
        <dbReference type="ChEBI" id="CHEBI:57287"/>
    </ligand>
</feature>
<organism evidence="3 4">
    <name type="scientific">Maledivibacter halophilus</name>
    <dbReference type="NCBI Taxonomy" id="36842"/>
    <lineage>
        <taxon>Bacteria</taxon>
        <taxon>Bacillati</taxon>
        <taxon>Bacillota</taxon>
        <taxon>Clostridia</taxon>
        <taxon>Peptostreptococcales</taxon>
        <taxon>Caminicellaceae</taxon>
        <taxon>Maledivibacter</taxon>
    </lineage>
</organism>
<dbReference type="InterPro" id="IPR054485">
    <property type="entry name" value="FlK-like_dom"/>
</dbReference>
<reference evidence="3 4" key="1">
    <citation type="submission" date="2017-02" db="EMBL/GenBank/DDBJ databases">
        <authorList>
            <person name="Peterson S.W."/>
        </authorList>
    </citation>
    <scope>NUCLEOTIDE SEQUENCE [LARGE SCALE GENOMIC DNA]</scope>
    <source>
        <strain evidence="3 4">M1</strain>
    </source>
</reference>
<dbReference type="PIRSF" id="PIRSF014972">
    <property type="entry name" value="FlK"/>
    <property type="match status" value="1"/>
</dbReference>
<feature type="binding site" evidence="1">
    <location>
        <position position="117"/>
    </location>
    <ligand>
        <name>substrate</name>
    </ligand>
</feature>
<feature type="domain" description="Fluoroacetyl-CoA-specific thioesterase-like" evidence="2">
    <location>
        <begin position="19"/>
        <end position="123"/>
    </location>
</feature>
<evidence type="ECO:0000256" key="1">
    <source>
        <dbReference type="PIRSR" id="PIRSR014972-2"/>
    </source>
</evidence>
<dbReference type="OrthoDB" id="6902891at2"/>
<evidence type="ECO:0000259" key="2">
    <source>
        <dbReference type="Pfam" id="PF22636"/>
    </source>
</evidence>
<accession>A0A1T5LQU2</accession>
<dbReference type="EMBL" id="FUZT01000007">
    <property type="protein sequence ID" value="SKC77888.1"/>
    <property type="molecule type" value="Genomic_DNA"/>
</dbReference>
<dbReference type="Proteomes" id="UP000190285">
    <property type="component" value="Unassembled WGS sequence"/>
</dbReference>
<dbReference type="PANTHER" id="PTHR36934">
    <property type="entry name" value="BLR0278 PROTEIN"/>
    <property type="match status" value="1"/>
</dbReference>
<dbReference type="InterPro" id="IPR029069">
    <property type="entry name" value="HotDog_dom_sf"/>
</dbReference>
<dbReference type="PANTHER" id="PTHR36934:SF1">
    <property type="entry name" value="THIOESTERASE DOMAIN-CONTAINING PROTEIN"/>
    <property type="match status" value="1"/>
</dbReference>